<name>A0A941CP07_9CLOT</name>
<dbReference type="AlphaFoldDB" id="A0A941CP07"/>
<evidence type="ECO:0000256" key="1">
    <source>
        <dbReference type="ARBA" id="ARBA00007362"/>
    </source>
</evidence>
<feature type="transmembrane region" description="Helical" evidence="2">
    <location>
        <begin position="147"/>
        <end position="167"/>
    </location>
</feature>
<feature type="domain" description="EamA" evidence="3">
    <location>
        <begin position="148"/>
        <end position="280"/>
    </location>
</feature>
<feature type="transmembrane region" description="Helical" evidence="2">
    <location>
        <begin position="240"/>
        <end position="259"/>
    </location>
</feature>
<feature type="transmembrane region" description="Helical" evidence="2">
    <location>
        <begin position="30"/>
        <end position="49"/>
    </location>
</feature>
<organism evidence="4 5">
    <name type="scientific">Proteiniclasticum sediminis</name>
    <dbReference type="NCBI Taxonomy" id="2804028"/>
    <lineage>
        <taxon>Bacteria</taxon>
        <taxon>Bacillati</taxon>
        <taxon>Bacillota</taxon>
        <taxon>Clostridia</taxon>
        <taxon>Eubacteriales</taxon>
        <taxon>Clostridiaceae</taxon>
        <taxon>Proteiniclasticum</taxon>
    </lineage>
</organism>
<dbReference type="InterPro" id="IPR000620">
    <property type="entry name" value="EamA_dom"/>
</dbReference>
<feature type="transmembrane region" description="Helical" evidence="2">
    <location>
        <begin position="208"/>
        <end position="228"/>
    </location>
</feature>
<dbReference type="RefSeq" id="WP_211801080.1">
    <property type="nucleotide sequence ID" value="NZ_JAGSCS010000008.1"/>
</dbReference>
<dbReference type="EMBL" id="JAGSCS010000008">
    <property type="protein sequence ID" value="MBR0576241.1"/>
    <property type="molecule type" value="Genomic_DNA"/>
</dbReference>
<evidence type="ECO:0000256" key="2">
    <source>
        <dbReference type="SAM" id="Phobius"/>
    </source>
</evidence>
<dbReference type="GO" id="GO:0016020">
    <property type="term" value="C:membrane"/>
    <property type="evidence" value="ECO:0007669"/>
    <property type="project" value="InterPro"/>
</dbReference>
<gene>
    <name evidence="4" type="ORF">KCG48_07775</name>
</gene>
<dbReference type="InterPro" id="IPR037185">
    <property type="entry name" value="EmrE-like"/>
</dbReference>
<dbReference type="Pfam" id="PF00892">
    <property type="entry name" value="EamA"/>
    <property type="match status" value="2"/>
</dbReference>
<sequence length="293" mass="31786">MKSKGNYILAMLIFGSIGLVVRRVEVDSVVLAFYRSLLGSGVMLLTFFVRKERLALTPVKAQGGLLLCAGTALGINWILLFEAYRRTSITSATLAYYMAPVIFLGLSFLFLQLRFTAVRGMTLFIALLGMTLLLTGGNPQSVGNANLAGIAFGLAAAFFYALVILMNRMLKDLPGRTRTLLELLTASGVLFLYLLVSGRLPLLRLTSGAWFPVLLLGVVHTGVAYALYFGAVEKLDAQHVALYSYLDPLAAMVLAGLFLSESITLNQGIGALLILGSSFLFEVLGKKEQRRSE</sequence>
<feature type="transmembrane region" description="Helical" evidence="2">
    <location>
        <begin position="7"/>
        <end position="24"/>
    </location>
</feature>
<comment type="similarity">
    <text evidence="1">Belongs to the EamA transporter family.</text>
</comment>
<feature type="transmembrane region" description="Helical" evidence="2">
    <location>
        <begin position="265"/>
        <end position="284"/>
    </location>
</feature>
<reference evidence="4" key="1">
    <citation type="submission" date="2021-04" db="EMBL/GenBank/DDBJ databases">
        <title>Proteiniclasticum sedimins sp. nov., an obligate anaerobic bacterium isolated from anaerobic sludge.</title>
        <authorList>
            <person name="Liu J."/>
        </authorList>
    </citation>
    <scope>NUCLEOTIDE SEQUENCE</scope>
    <source>
        <strain evidence="4">BAD-10</strain>
    </source>
</reference>
<feature type="transmembrane region" description="Helical" evidence="2">
    <location>
        <begin position="118"/>
        <end position="135"/>
    </location>
</feature>
<evidence type="ECO:0000313" key="4">
    <source>
        <dbReference type="EMBL" id="MBR0576241.1"/>
    </source>
</evidence>
<protein>
    <submittedName>
        <fullName evidence="4">DMT family transporter</fullName>
    </submittedName>
</protein>
<dbReference type="PANTHER" id="PTHR22911">
    <property type="entry name" value="ACYL-MALONYL CONDENSING ENZYME-RELATED"/>
    <property type="match status" value="1"/>
</dbReference>
<comment type="caution">
    <text evidence="4">The sequence shown here is derived from an EMBL/GenBank/DDBJ whole genome shotgun (WGS) entry which is preliminary data.</text>
</comment>
<dbReference type="SUPFAM" id="SSF103481">
    <property type="entry name" value="Multidrug resistance efflux transporter EmrE"/>
    <property type="match status" value="2"/>
</dbReference>
<dbReference type="Proteomes" id="UP000675379">
    <property type="component" value="Unassembled WGS sequence"/>
</dbReference>
<feature type="domain" description="EamA" evidence="3">
    <location>
        <begin position="8"/>
        <end position="134"/>
    </location>
</feature>
<keyword evidence="5" id="KW-1185">Reference proteome</keyword>
<evidence type="ECO:0000313" key="5">
    <source>
        <dbReference type="Proteomes" id="UP000675379"/>
    </source>
</evidence>
<keyword evidence="2" id="KW-0812">Transmembrane</keyword>
<accession>A0A941CP07</accession>
<feature type="transmembrane region" description="Helical" evidence="2">
    <location>
        <begin position="61"/>
        <end position="81"/>
    </location>
</feature>
<keyword evidence="2" id="KW-1133">Transmembrane helix</keyword>
<feature type="transmembrane region" description="Helical" evidence="2">
    <location>
        <begin position="93"/>
        <end position="111"/>
    </location>
</feature>
<dbReference type="PANTHER" id="PTHR22911:SF102">
    <property type="entry name" value="MEMBRANE PROTEIN"/>
    <property type="match status" value="1"/>
</dbReference>
<proteinExistence type="inferred from homology"/>
<feature type="transmembrane region" description="Helical" evidence="2">
    <location>
        <begin position="179"/>
        <end position="196"/>
    </location>
</feature>
<evidence type="ECO:0000259" key="3">
    <source>
        <dbReference type="Pfam" id="PF00892"/>
    </source>
</evidence>
<keyword evidence="2" id="KW-0472">Membrane</keyword>